<evidence type="ECO:0000259" key="3">
    <source>
        <dbReference type="PROSITE" id="PS50043"/>
    </source>
</evidence>
<evidence type="ECO:0000256" key="1">
    <source>
        <dbReference type="ARBA" id="ARBA00022741"/>
    </source>
</evidence>
<dbReference type="InterPro" id="IPR027417">
    <property type="entry name" value="P-loop_NTPase"/>
</dbReference>
<dbReference type="PANTHER" id="PTHR16305:SF35">
    <property type="entry name" value="TRANSCRIPTIONAL ACTIVATOR DOMAIN"/>
    <property type="match status" value="1"/>
</dbReference>
<gene>
    <name evidence="4" type="ORF">QIT00_16280</name>
</gene>
<feature type="domain" description="HTH luxR-type" evidence="3">
    <location>
        <begin position="856"/>
        <end position="921"/>
    </location>
</feature>
<keyword evidence="5" id="KW-1185">Reference proteome</keyword>
<dbReference type="Proteomes" id="UP001237105">
    <property type="component" value="Unassembled WGS sequence"/>
</dbReference>
<sequence length="927" mass="100443">MSVRPDLRRSLIGRADESAALTRLISDAGAGHPSMALVEGPTGIGKTTLVDHVLRACAGRQPLRVVRGEGVAWEAGVALCVAAQLARACGADLDLPEPVRAEGAAPVLDAAQRLHRIWAGAQQREPLVVVVDDAHWADVESLRAMRSAVRTMSTERVLVLLIARDDPFGLDASTPPRTLEFLDGSCRDTLRLGPLGPEDVRALAWEAGGVALTLPAARHLCRHTRGNPRHATDLLYELPRETWQEWHPVLPAPARFAAAVGHRLTRCGEATRALVEACSVLDDDTPVAKAASLALIDDPLPAADEARAAGLLAAAVDTGRTALSFPHPLIRAAVLTGIGLTRRSALHRRAAEIAEDTGRRLTHRVAATITADAELADELDRYAAERASAGEWAAVADTLVKASRLSLARSTRQDRLLRAVDAMIGAGDVPQAALFAAELESFPVGTLRDVVLGHLAIMRGRAAEAETFLTRAWERCDPEQRPDLMARICQRRVLHALGRCDAPDLVAWARRAVELADPSDPSAIESEAVLGLGLAAMGRVTESQAAYEGAAAKLSGGAQSQRFQLGRGWVDLALDAPEAARRELEAAVPTGFRSGSTRISLWAQGWLARTQFALGAWQEAIETVDLAVARLADVRIELVRPLVHWTGAQIHALRGAWEAADHHVREAAVGMHHYEVMLVPACLARAQVAEARGEYERVLEALAPVVRLPSRTSVDEPGFWPWQDVYANALVMTNRVDEADTFLTPYEKLAALREHRSTMARLGLARGRVTGARGDIDGARREFEQALAHVEHLPLPYDRARVNFAYGQTLRRAGKRREADTVLRNARDTYINLGARTYVERCERELQAGGLKTSRGASGLSRLTAQEQAVARLVAGGASNKQAALELFIAAKTVQYHLTHIYSKLGIRSRSELAARFREAAETEEPR</sequence>
<dbReference type="InterPro" id="IPR016032">
    <property type="entry name" value="Sig_transdc_resp-reg_C-effctor"/>
</dbReference>
<dbReference type="InterPro" id="IPR000792">
    <property type="entry name" value="Tscrpt_reg_LuxR_C"/>
</dbReference>
<dbReference type="Pfam" id="PF13191">
    <property type="entry name" value="AAA_16"/>
    <property type="match status" value="1"/>
</dbReference>
<dbReference type="SUPFAM" id="SSF52540">
    <property type="entry name" value="P-loop containing nucleoside triphosphate hydrolases"/>
    <property type="match status" value="1"/>
</dbReference>
<dbReference type="RefSeq" id="WP_282535983.1">
    <property type="nucleotide sequence ID" value="NZ_JASCIS010000014.1"/>
</dbReference>
<proteinExistence type="predicted"/>
<name>A0ABT6SY38_9ACTN</name>
<dbReference type="InterPro" id="IPR011990">
    <property type="entry name" value="TPR-like_helical_dom_sf"/>
</dbReference>
<dbReference type="SMART" id="SM00421">
    <property type="entry name" value="HTH_LUXR"/>
    <property type="match status" value="1"/>
</dbReference>
<dbReference type="PROSITE" id="PS50043">
    <property type="entry name" value="HTH_LUXR_2"/>
    <property type="match status" value="1"/>
</dbReference>
<dbReference type="EMBL" id="JASCIS010000014">
    <property type="protein sequence ID" value="MDI3420100.1"/>
    <property type="molecule type" value="Genomic_DNA"/>
</dbReference>
<dbReference type="Gene3D" id="1.25.40.10">
    <property type="entry name" value="Tetratricopeptide repeat domain"/>
    <property type="match status" value="2"/>
</dbReference>
<reference evidence="4 5" key="1">
    <citation type="submission" date="2023-05" db="EMBL/GenBank/DDBJ databases">
        <title>Draft genome sequence of Streptomyces sp. B-S-A12 isolated from a cave soil in Thailand.</title>
        <authorList>
            <person name="Chamroensaksri N."/>
            <person name="Muangham S."/>
        </authorList>
    </citation>
    <scope>NUCLEOTIDE SEQUENCE [LARGE SCALE GENOMIC DNA]</scope>
    <source>
        <strain evidence="4 5">B-S-A12</strain>
    </source>
</reference>
<dbReference type="CDD" id="cd06170">
    <property type="entry name" value="LuxR_C_like"/>
    <property type="match status" value="1"/>
</dbReference>
<dbReference type="Gene3D" id="1.10.10.10">
    <property type="entry name" value="Winged helix-like DNA-binding domain superfamily/Winged helix DNA-binding domain"/>
    <property type="match status" value="1"/>
</dbReference>
<keyword evidence="2" id="KW-0067">ATP-binding</keyword>
<dbReference type="SUPFAM" id="SSF46894">
    <property type="entry name" value="C-terminal effector domain of the bipartite response regulators"/>
    <property type="match status" value="1"/>
</dbReference>
<dbReference type="Gene3D" id="3.40.50.300">
    <property type="entry name" value="P-loop containing nucleotide triphosphate hydrolases"/>
    <property type="match status" value="1"/>
</dbReference>
<accession>A0ABT6SY38</accession>
<protein>
    <submittedName>
        <fullName evidence="4">AAA family ATPase</fullName>
    </submittedName>
</protein>
<organism evidence="4 5">
    <name type="scientific">Streptomyces luteolus</name>
    <dbReference type="NCBI Taxonomy" id="3043615"/>
    <lineage>
        <taxon>Bacteria</taxon>
        <taxon>Bacillati</taxon>
        <taxon>Actinomycetota</taxon>
        <taxon>Actinomycetes</taxon>
        <taxon>Kitasatosporales</taxon>
        <taxon>Streptomycetaceae</taxon>
        <taxon>Streptomyces</taxon>
    </lineage>
</organism>
<dbReference type="PRINTS" id="PR00038">
    <property type="entry name" value="HTHLUXR"/>
</dbReference>
<evidence type="ECO:0000256" key="2">
    <source>
        <dbReference type="ARBA" id="ARBA00022840"/>
    </source>
</evidence>
<dbReference type="InterPro" id="IPR036388">
    <property type="entry name" value="WH-like_DNA-bd_sf"/>
</dbReference>
<evidence type="ECO:0000313" key="5">
    <source>
        <dbReference type="Proteomes" id="UP001237105"/>
    </source>
</evidence>
<dbReference type="SUPFAM" id="SSF48452">
    <property type="entry name" value="TPR-like"/>
    <property type="match status" value="3"/>
</dbReference>
<dbReference type="Pfam" id="PF00196">
    <property type="entry name" value="GerE"/>
    <property type="match status" value="1"/>
</dbReference>
<keyword evidence="1" id="KW-0547">Nucleotide-binding</keyword>
<dbReference type="PANTHER" id="PTHR16305">
    <property type="entry name" value="TESTICULAR SOLUBLE ADENYLYL CYCLASE"/>
    <property type="match status" value="1"/>
</dbReference>
<dbReference type="InterPro" id="IPR041664">
    <property type="entry name" value="AAA_16"/>
</dbReference>
<comment type="caution">
    <text evidence="4">The sequence shown here is derived from an EMBL/GenBank/DDBJ whole genome shotgun (WGS) entry which is preliminary data.</text>
</comment>
<evidence type="ECO:0000313" key="4">
    <source>
        <dbReference type="EMBL" id="MDI3420100.1"/>
    </source>
</evidence>